<dbReference type="GO" id="GO:0160148">
    <property type="term" value="F:tRNA pseudouridine(55) synthase activity"/>
    <property type="evidence" value="ECO:0007669"/>
    <property type="project" value="UniProtKB-EC"/>
</dbReference>
<dbReference type="VEuPathDB" id="PlasmoDB:PRG01_1016500"/>
<dbReference type="RefSeq" id="XP_012763217.2">
    <property type="nucleotide sequence ID" value="XM_012907763.2"/>
</dbReference>
<evidence type="ECO:0000259" key="7">
    <source>
        <dbReference type="Pfam" id="PF01509"/>
    </source>
</evidence>
<dbReference type="NCBIfam" id="TIGR00431">
    <property type="entry name" value="TruB"/>
    <property type="match status" value="1"/>
</dbReference>
<dbReference type="PANTHER" id="PTHR13767">
    <property type="entry name" value="TRNA-PSEUDOURIDINE SYNTHASE"/>
    <property type="match status" value="1"/>
</dbReference>
<evidence type="ECO:0000256" key="5">
    <source>
        <dbReference type="SAM" id="MobiDB-lite"/>
    </source>
</evidence>
<keyword evidence="6" id="KW-0732">Signal</keyword>
<feature type="domain" description="Pseudouridine synthase II N-terminal" evidence="7">
    <location>
        <begin position="367"/>
        <end position="512"/>
    </location>
</feature>
<dbReference type="EC" id="5.4.99.25" evidence="2"/>
<comment type="caution">
    <text evidence="8">The sequence shown here is derived from an EMBL/GenBank/DDBJ whole genome shotgun (WGS) entry which is preliminary data.</text>
</comment>
<gene>
    <name evidence="8" type="ORF">PRSY57_1017400</name>
</gene>
<feature type="chain" id="PRO_5007584138" description="tRNA pseudouridine(55) synthase" evidence="6">
    <location>
        <begin position="18"/>
        <end position="563"/>
    </location>
</feature>
<evidence type="ECO:0000256" key="3">
    <source>
        <dbReference type="ARBA" id="ARBA00022694"/>
    </source>
</evidence>
<evidence type="ECO:0000256" key="4">
    <source>
        <dbReference type="ARBA" id="ARBA00023235"/>
    </source>
</evidence>
<dbReference type="InterPro" id="IPR020103">
    <property type="entry name" value="PsdUridine_synth_cat_dom_sf"/>
</dbReference>
<dbReference type="EMBL" id="LVLA01000011">
    <property type="protein sequence ID" value="KYN97633.1"/>
    <property type="molecule type" value="Genomic_DNA"/>
</dbReference>
<dbReference type="InterPro" id="IPR014780">
    <property type="entry name" value="tRNA_psdUridine_synth_TruB"/>
</dbReference>
<dbReference type="Gene3D" id="3.30.2350.10">
    <property type="entry name" value="Pseudouridine synthase"/>
    <property type="match status" value="1"/>
</dbReference>
<proteinExistence type="inferred from homology"/>
<evidence type="ECO:0000313" key="9">
    <source>
        <dbReference type="Proteomes" id="UP000076359"/>
    </source>
</evidence>
<reference evidence="8 9" key="1">
    <citation type="journal article" date="2016" name="Nat. Commun.">
        <title>Genomes of cryptic chimpanzee Plasmodium species reveal key evolutionary events leading to human malaria.</title>
        <authorList>
            <person name="Sundararaman S.A."/>
            <person name="Plenderleith L.J."/>
            <person name="Liu W."/>
            <person name="Loy D.E."/>
            <person name="Learn G.H."/>
            <person name="Li Y."/>
            <person name="Shaw K.S."/>
            <person name="Ayouba A."/>
            <person name="Peeters M."/>
            <person name="Speede S."/>
            <person name="Shaw G.M."/>
            <person name="Bushman F.D."/>
            <person name="Brisson D."/>
            <person name="Rayner J.C."/>
            <person name="Sharp P.M."/>
            <person name="Hahn B.H."/>
        </authorList>
    </citation>
    <scope>NUCLEOTIDE SEQUENCE [LARGE SCALE GENOMIC DNA]</scope>
    <source>
        <strain evidence="8 9">SY57</strain>
    </source>
</reference>
<dbReference type="KEGG" id="prei:PRSY57_1017400"/>
<dbReference type="VEuPathDB" id="PlasmoDB:PRCDC_1017400"/>
<dbReference type="GO" id="GO:0005634">
    <property type="term" value="C:nucleus"/>
    <property type="evidence" value="ECO:0007669"/>
    <property type="project" value="TreeGrafter"/>
</dbReference>
<evidence type="ECO:0000256" key="6">
    <source>
        <dbReference type="SAM" id="SignalP"/>
    </source>
</evidence>
<dbReference type="GO" id="GO:0003723">
    <property type="term" value="F:RNA binding"/>
    <property type="evidence" value="ECO:0007669"/>
    <property type="project" value="InterPro"/>
</dbReference>
<dbReference type="Proteomes" id="UP000076359">
    <property type="component" value="Chromosome 10"/>
</dbReference>
<keyword evidence="4" id="KW-0413">Isomerase</keyword>
<dbReference type="GO" id="GO:1990481">
    <property type="term" value="P:mRNA pseudouridine synthesis"/>
    <property type="evidence" value="ECO:0007669"/>
    <property type="project" value="TreeGrafter"/>
</dbReference>
<dbReference type="HAMAP" id="MF_01080">
    <property type="entry name" value="TruB_bact"/>
    <property type="match status" value="1"/>
</dbReference>
<feature type="compositionally biased region" description="Low complexity" evidence="5">
    <location>
        <begin position="218"/>
        <end position="232"/>
    </location>
</feature>
<dbReference type="GO" id="GO:0006400">
    <property type="term" value="P:tRNA modification"/>
    <property type="evidence" value="ECO:0007669"/>
    <property type="project" value="TreeGrafter"/>
</dbReference>
<dbReference type="Pfam" id="PF01509">
    <property type="entry name" value="TruB_N"/>
    <property type="match status" value="1"/>
</dbReference>
<dbReference type="InterPro" id="IPR002501">
    <property type="entry name" value="PsdUridine_synth_N"/>
</dbReference>
<dbReference type="SUPFAM" id="SSF55120">
    <property type="entry name" value="Pseudouridine synthase"/>
    <property type="match status" value="1"/>
</dbReference>
<protein>
    <recommendedName>
        <fullName evidence="2">tRNA pseudouridine(55) synthase</fullName>
        <ecNumber evidence="2">5.4.99.25</ecNumber>
    </recommendedName>
</protein>
<name>A0A151LF84_PLARE</name>
<dbReference type="PANTHER" id="PTHR13767:SF2">
    <property type="entry name" value="PSEUDOURIDYLATE SYNTHASE TRUB1"/>
    <property type="match status" value="1"/>
</dbReference>
<feature type="region of interest" description="Disordered" evidence="5">
    <location>
        <begin position="211"/>
        <end position="232"/>
    </location>
</feature>
<dbReference type="GeneID" id="24531380"/>
<dbReference type="AlphaFoldDB" id="A0A151LF84"/>
<evidence type="ECO:0000313" key="8">
    <source>
        <dbReference type="EMBL" id="KYN97633.1"/>
    </source>
</evidence>
<keyword evidence="3" id="KW-0819">tRNA processing</keyword>
<comment type="similarity">
    <text evidence="1">Belongs to the pseudouridine synthase TruB family.</text>
</comment>
<accession>A0A151LF84</accession>
<sequence length="563" mass="66764">MVIILLLAIICSYNITSYPCLTYNRKKNFYYFEIFKNEKEENSLKYPIYKYKRIKRNRSNINAFKKYNLINTLINRNYNVSKNMKNDGFHTTRCVAQLSLFSRKKKKKTNNEKKYIFNHIHFYSYILMYFNEGLLQHWTTTPHVTKIIFDHMYKDCRMKGGGNINIMGFYNTHNRRIHNYSLDIHRSDEKDTSDIIKKIKNKRGEKLIKDNNKKKKNNNNNNNINNINNNNNNINNNNINNNINNINDISIKKDRVCCNNPHINNKGDMDKENNEGHVNTTKEEYSFESVLNKYNKELILSKSKIVHLDFPICKKNCSNIVTMDDIFYGGFLNIYKPVKLYSMRVCEKIKKILKDYFYKLNKKKVNIKVGHGGTLDPFAEGVLIIGIQQATKKLSDFLKCYKKYLALSIFGYETDTLDREGKIIKEEHVIHKKLKKQDILTNLQKFIGHIKQYPPIYSAKRFKGLRLYEYARKNISVQIKPCNVHIKDIQYYKEIDLPFLDLYIHCSGGTYIRSLIRDFANSMNTNATLIKLVRTEQKEFNYKNSLHYDDINLNTIKKYFIKL</sequence>
<feature type="signal peptide" evidence="6">
    <location>
        <begin position="1"/>
        <end position="17"/>
    </location>
</feature>
<evidence type="ECO:0000256" key="1">
    <source>
        <dbReference type="ARBA" id="ARBA00008999"/>
    </source>
</evidence>
<organism evidence="8 9">
    <name type="scientific">Plasmodium reichenowi</name>
    <dbReference type="NCBI Taxonomy" id="5854"/>
    <lineage>
        <taxon>Eukaryota</taxon>
        <taxon>Sar</taxon>
        <taxon>Alveolata</taxon>
        <taxon>Apicomplexa</taxon>
        <taxon>Aconoidasida</taxon>
        <taxon>Haemosporida</taxon>
        <taxon>Plasmodiidae</taxon>
        <taxon>Plasmodium</taxon>
        <taxon>Plasmodium (Laverania)</taxon>
    </lineage>
</organism>
<evidence type="ECO:0000256" key="2">
    <source>
        <dbReference type="ARBA" id="ARBA00012787"/>
    </source>
</evidence>
<dbReference type="FunFam" id="3.30.2350.10:FF:000020">
    <property type="entry name" value="tRNA pseudouridine(55) synthase"/>
    <property type="match status" value="1"/>
</dbReference>